<evidence type="ECO:0000313" key="2">
    <source>
        <dbReference type="Proteomes" id="UP001500840"/>
    </source>
</evidence>
<sequence>MGWAGTYEEGWAEVRYPIFLPLHFPAHSRTNVALGNIAPLLHRLVYPTSRVGPASRIGKKMDGKNI</sequence>
<accession>A0ABP8M5Z0</accession>
<dbReference type="Proteomes" id="UP001500840">
    <property type="component" value="Unassembled WGS sequence"/>
</dbReference>
<reference evidence="2" key="1">
    <citation type="journal article" date="2019" name="Int. J. Syst. Evol. Microbiol.">
        <title>The Global Catalogue of Microorganisms (GCM) 10K type strain sequencing project: providing services to taxonomists for standard genome sequencing and annotation.</title>
        <authorList>
            <consortium name="The Broad Institute Genomics Platform"/>
            <consortium name="The Broad Institute Genome Sequencing Center for Infectious Disease"/>
            <person name="Wu L."/>
            <person name="Ma J."/>
        </authorList>
    </citation>
    <scope>NUCLEOTIDE SEQUENCE [LARGE SCALE GENOMIC DNA]</scope>
    <source>
        <strain evidence="2">JCM 17759</strain>
    </source>
</reference>
<protein>
    <submittedName>
        <fullName evidence="1">Uncharacterized protein</fullName>
    </submittedName>
</protein>
<organism evidence="1 2">
    <name type="scientific">Novipirellula rosea</name>
    <dbReference type="NCBI Taxonomy" id="1031540"/>
    <lineage>
        <taxon>Bacteria</taxon>
        <taxon>Pseudomonadati</taxon>
        <taxon>Planctomycetota</taxon>
        <taxon>Planctomycetia</taxon>
        <taxon>Pirellulales</taxon>
        <taxon>Pirellulaceae</taxon>
        <taxon>Novipirellula</taxon>
    </lineage>
</organism>
<evidence type="ECO:0000313" key="1">
    <source>
        <dbReference type="EMBL" id="GAA4443859.1"/>
    </source>
</evidence>
<comment type="caution">
    <text evidence="1">The sequence shown here is derived from an EMBL/GenBank/DDBJ whole genome shotgun (WGS) entry which is preliminary data.</text>
</comment>
<name>A0ABP8M5Z0_9BACT</name>
<keyword evidence="2" id="KW-1185">Reference proteome</keyword>
<gene>
    <name evidence="1" type="ORF">GCM10023156_01510</name>
</gene>
<proteinExistence type="predicted"/>
<dbReference type="EMBL" id="BAABGA010000005">
    <property type="protein sequence ID" value="GAA4443859.1"/>
    <property type="molecule type" value="Genomic_DNA"/>
</dbReference>